<dbReference type="PATRIC" id="fig|423471.3.peg.287"/>
<dbReference type="InterPro" id="IPR013517">
    <property type="entry name" value="FG-GAP"/>
</dbReference>
<evidence type="ECO:0000313" key="3">
    <source>
        <dbReference type="EMBL" id="EHJ15024.1"/>
    </source>
</evidence>
<dbReference type="SUPFAM" id="SSF69318">
    <property type="entry name" value="Integrin alpha N-terminal domain"/>
    <property type="match status" value="1"/>
</dbReference>
<organism evidence="3 4">
    <name type="scientific">Crocosphaera watsonii WH 0003</name>
    <dbReference type="NCBI Taxonomy" id="423471"/>
    <lineage>
        <taxon>Bacteria</taxon>
        <taxon>Bacillati</taxon>
        <taxon>Cyanobacteriota</taxon>
        <taxon>Cyanophyceae</taxon>
        <taxon>Oscillatoriophycideae</taxon>
        <taxon>Chroococcales</taxon>
        <taxon>Aphanothecaceae</taxon>
        <taxon>Crocosphaera</taxon>
    </lineage>
</organism>
<dbReference type="PANTHER" id="PTHR16026:SF0">
    <property type="entry name" value="CARTILAGE ACIDIC PROTEIN 1"/>
    <property type="match status" value="1"/>
</dbReference>
<dbReference type="PANTHER" id="PTHR16026">
    <property type="entry name" value="CARTILAGE ACIDIC PROTEIN 1"/>
    <property type="match status" value="1"/>
</dbReference>
<evidence type="ECO:0000256" key="1">
    <source>
        <dbReference type="ARBA" id="ARBA00022729"/>
    </source>
</evidence>
<evidence type="ECO:0000259" key="2">
    <source>
        <dbReference type="Pfam" id="PF07593"/>
    </source>
</evidence>
<dbReference type="RefSeq" id="WP_007308974.1">
    <property type="nucleotide sequence ID" value="NZ_AESD01000051.1"/>
</dbReference>
<protein>
    <submittedName>
        <fullName evidence="3">ASPIC/UnbV domain protein</fullName>
    </submittedName>
</protein>
<evidence type="ECO:0000313" key="4">
    <source>
        <dbReference type="Proteomes" id="UP000003477"/>
    </source>
</evidence>
<dbReference type="Pfam" id="PF07593">
    <property type="entry name" value="UnbV_ASPIC"/>
    <property type="match status" value="1"/>
</dbReference>
<dbReference type="Proteomes" id="UP000003477">
    <property type="component" value="Unassembled WGS sequence"/>
</dbReference>
<gene>
    <name evidence="3" type="ORF">CWATWH0003_0316t4</name>
</gene>
<dbReference type="InterPro" id="IPR028994">
    <property type="entry name" value="Integrin_alpha_N"/>
</dbReference>
<dbReference type="GeneID" id="88764258"/>
<dbReference type="AlphaFoldDB" id="G5IYG5"/>
<feature type="domain" description="ASPIC/UnbV" evidence="2">
    <location>
        <begin position="68"/>
        <end position="124"/>
    </location>
</feature>
<proteinExistence type="predicted"/>
<dbReference type="InterPro" id="IPR011519">
    <property type="entry name" value="UnbV_ASPIC"/>
</dbReference>
<reference evidence="3 4" key="1">
    <citation type="journal article" date="2011" name="Front. Microbiol.">
        <title>Two Strains of Crocosphaera watsonii with Highly Conserved Genomes are Distinguished by Strain-Specific Features.</title>
        <authorList>
            <person name="Bench S.R."/>
            <person name="Ilikchyan I.N."/>
            <person name="Tripp H.J."/>
            <person name="Zehr J.P."/>
        </authorList>
    </citation>
    <scope>NUCLEOTIDE SEQUENCE [LARGE SCALE GENOMIC DNA]</scope>
    <source>
        <strain evidence="3 4">WH 0003</strain>
    </source>
</reference>
<name>G5IYG5_CROWT</name>
<dbReference type="Pfam" id="PF13517">
    <property type="entry name" value="FG-GAP_3"/>
    <property type="match status" value="1"/>
</dbReference>
<feature type="non-terminal residue" evidence="3">
    <location>
        <position position="1"/>
    </location>
</feature>
<keyword evidence="1" id="KW-0732">Signal</keyword>
<dbReference type="InterPro" id="IPR027039">
    <property type="entry name" value="Crtac1"/>
</dbReference>
<dbReference type="EMBL" id="AESD01000051">
    <property type="protein sequence ID" value="EHJ15024.1"/>
    <property type="molecule type" value="Genomic_DNA"/>
</dbReference>
<comment type="caution">
    <text evidence="3">The sequence shown here is derived from an EMBL/GenBank/DDBJ whole genome shotgun (WGS) entry which is preliminary data.</text>
</comment>
<sequence>DLASDLGLDEPYVTRGIATADVDGDGDLDFVYANQWEDSYFYRNDSQGTGEFLDLKLLRNSNGSISEAIGASVTVSLPDGRKLVAQVDGGNGHSGVRSSRLHFGLGKVSTDAALPVEVQWRDTEGQPHQTSLLLAPGSHIVPLENMTKMASVS</sequence>
<accession>G5IYG5</accession>